<evidence type="ECO:0000313" key="1">
    <source>
        <dbReference type="EMBL" id="SOZ59758.1"/>
    </source>
</evidence>
<reference evidence="1" key="1">
    <citation type="submission" date="2018-01" db="EMBL/GenBank/DDBJ databases">
        <authorList>
            <person name="Clerissi C."/>
        </authorList>
    </citation>
    <scope>NUCLEOTIDE SEQUENCE</scope>
    <source>
        <strain evidence="1">Cupriavidus taiwanensis STM 8556</strain>
    </source>
</reference>
<protein>
    <submittedName>
        <fullName evidence="1">Uncharacterized protein</fullName>
    </submittedName>
</protein>
<organism evidence="1">
    <name type="scientific">Cupriavidus taiwanensis</name>
    <dbReference type="NCBI Taxonomy" id="164546"/>
    <lineage>
        <taxon>Bacteria</taxon>
        <taxon>Pseudomonadati</taxon>
        <taxon>Pseudomonadota</taxon>
        <taxon>Betaproteobacteria</taxon>
        <taxon>Burkholderiales</taxon>
        <taxon>Burkholderiaceae</taxon>
        <taxon>Cupriavidus</taxon>
    </lineage>
</organism>
<gene>
    <name evidence="1" type="ORF">CBM2613_A250371</name>
</gene>
<dbReference type="Proteomes" id="UP000256952">
    <property type="component" value="Chromosome CBM2613_a"/>
</dbReference>
<name>A0A375E119_9BURK</name>
<dbReference type="AlphaFoldDB" id="A0A375E119"/>
<comment type="caution">
    <text evidence="1">The sequence shown here is derived from an EMBL/GenBank/DDBJ whole genome shotgun (WGS) entry which is preliminary data.</text>
</comment>
<proteinExistence type="predicted"/>
<dbReference type="EMBL" id="OFTH01000018">
    <property type="protein sequence ID" value="SOZ59758.1"/>
    <property type="molecule type" value="Genomic_DNA"/>
</dbReference>
<sequence>MRRFRVKGSWESFGLYRTRCGSIAVPMSHDRGSGNKGVCSSNEARQNVLTAAPSVNPTDSENYDFFKVCAANLDSSHSPACT</sequence>
<accession>A0A375E119</accession>